<gene>
    <name evidence="1" type="ORF">L2E82_22631</name>
</gene>
<name>A0ACB9DYN5_CICIN</name>
<organism evidence="1 2">
    <name type="scientific">Cichorium intybus</name>
    <name type="common">Chicory</name>
    <dbReference type="NCBI Taxonomy" id="13427"/>
    <lineage>
        <taxon>Eukaryota</taxon>
        <taxon>Viridiplantae</taxon>
        <taxon>Streptophyta</taxon>
        <taxon>Embryophyta</taxon>
        <taxon>Tracheophyta</taxon>
        <taxon>Spermatophyta</taxon>
        <taxon>Magnoliopsida</taxon>
        <taxon>eudicotyledons</taxon>
        <taxon>Gunneridae</taxon>
        <taxon>Pentapetalae</taxon>
        <taxon>asterids</taxon>
        <taxon>campanulids</taxon>
        <taxon>Asterales</taxon>
        <taxon>Asteraceae</taxon>
        <taxon>Cichorioideae</taxon>
        <taxon>Cichorieae</taxon>
        <taxon>Cichoriinae</taxon>
        <taxon>Cichorium</taxon>
    </lineage>
</organism>
<reference evidence="2" key="1">
    <citation type="journal article" date="2022" name="Mol. Ecol. Resour.">
        <title>The genomes of chicory, endive, great burdock and yacon provide insights into Asteraceae palaeo-polyploidization history and plant inulin production.</title>
        <authorList>
            <person name="Fan W."/>
            <person name="Wang S."/>
            <person name="Wang H."/>
            <person name="Wang A."/>
            <person name="Jiang F."/>
            <person name="Liu H."/>
            <person name="Zhao H."/>
            <person name="Xu D."/>
            <person name="Zhang Y."/>
        </authorList>
    </citation>
    <scope>NUCLEOTIDE SEQUENCE [LARGE SCALE GENOMIC DNA]</scope>
    <source>
        <strain evidence="2">cv. Punajuju</strain>
    </source>
</reference>
<dbReference type="EMBL" id="CM042012">
    <property type="protein sequence ID" value="KAI3751543.1"/>
    <property type="molecule type" value="Genomic_DNA"/>
</dbReference>
<proteinExistence type="predicted"/>
<evidence type="ECO:0000313" key="2">
    <source>
        <dbReference type="Proteomes" id="UP001055811"/>
    </source>
</evidence>
<evidence type="ECO:0000313" key="1">
    <source>
        <dbReference type="EMBL" id="KAI3751543.1"/>
    </source>
</evidence>
<accession>A0ACB9DYN5</accession>
<keyword evidence="2" id="KW-1185">Reference proteome</keyword>
<dbReference type="Proteomes" id="UP001055811">
    <property type="component" value="Linkage Group LG04"/>
</dbReference>
<reference evidence="1 2" key="2">
    <citation type="journal article" date="2022" name="Mol. Ecol. Resour.">
        <title>The genomes of chicory, endive, great burdock and yacon provide insights into Asteraceae paleo-polyploidization history and plant inulin production.</title>
        <authorList>
            <person name="Fan W."/>
            <person name="Wang S."/>
            <person name="Wang H."/>
            <person name="Wang A."/>
            <person name="Jiang F."/>
            <person name="Liu H."/>
            <person name="Zhao H."/>
            <person name="Xu D."/>
            <person name="Zhang Y."/>
        </authorList>
    </citation>
    <scope>NUCLEOTIDE SEQUENCE [LARGE SCALE GENOMIC DNA]</scope>
    <source>
        <strain evidence="2">cv. Punajuju</strain>
        <tissue evidence="1">Leaves</tissue>
    </source>
</reference>
<comment type="caution">
    <text evidence="1">The sequence shown here is derived from an EMBL/GenBank/DDBJ whole genome shotgun (WGS) entry which is preliminary data.</text>
</comment>
<protein>
    <submittedName>
        <fullName evidence="1">Uncharacterized protein</fullName>
    </submittedName>
</protein>
<sequence length="167" mass="18594">MVGEQGGRDAFVTEEHNEAIYNVTLEKAPQNNQVTSPKTQKEIIECFSKEIILSICKEIGKDVFALLVDKSSDVSKKEQMAIVLRYVDSIGIVKERFIGVVHVKDTSSLTLKEAIDEVFTSTKLSMTQVRGQGYDRASNMRVIVAVANKHEGVNDFFDQISLVVNVI</sequence>